<keyword evidence="2" id="KW-1133">Transmembrane helix</keyword>
<dbReference type="EMBL" id="JAACJN010000002">
    <property type="protein sequence ID" value="KAF5393518.1"/>
    <property type="molecule type" value="Genomic_DNA"/>
</dbReference>
<feature type="region of interest" description="Disordered" evidence="1">
    <location>
        <begin position="265"/>
        <end position="290"/>
    </location>
</feature>
<keyword evidence="2" id="KW-0472">Membrane</keyword>
<sequence>MYIRTVYIIAGSASGSVALILICFLIWLFVLRRPRSTPTTNMGGTPDRGGIHPMIFSKHKRAHSMSSSKQVRAALPPSAAVAVILPQSLPLASPPSIAVTRDPPESIQKSASESLNPAPQRRNKNIRSYERHKLRPPPSLEHPTSSSERKLQRAISQRSQRTYRSHLSDDSESMYSLASAPRDIHERLFTPLISTLDTIGASPVARTFPSRNYSDAPSSPSSSSDPSSPQNGTRKFLPPLPPIIRDHIYDPSSFSHVAPDVSVFPNSAFATDHGTPSLPPRSRLRQKAGK</sequence>
<feature type="region of interest" description="Disordered" evidence="1">
    <location>
        <begin position="95"/>
        <end position="174"/>
    </location>
</feature>
<accession>A0A8H5MGU5</accession>
<dbReference type="Proteomes" id="UP000518752">
    <property type="component" value="Unassembled WGS sequence"/>
</dbReference>
<evidence type="ECO:0000313" key="4">
    <source>
        <dbReference type="Proteomes" id="UP000518752"/>
    </source>
</evidence>
<reference evidence="3 4" key="1">
    <citation type="journal article" date="2020" name="ISME J.">
        <title>Uncovering the hidden diversity of litter-decomposition mechanisms in mushroom-forming fungi.</title>
        <authorList>
            <person name="Floudas D."/>
            <person name="Bentzer J."/>
            <person name="Ahren D."/>
            <person name="Johansson T."/>
            <person name="Persson P."/>
            <person name="Tunlid A."/>
        </authorList>
    </citation>
    <scope>NUCLEOTIDE SEQUENCE [LARGE SCALE GENOMIC DNA]</scope>
    <source>
        <strain evidence="3 4">CBS 406.79</strain>
    </source>
</reference>
<name>A0A8H5MGU5_9AGAR</name>
<gene>
    <name evidence="3" type="ORF">D9757_000787</name>
</gene>
<comment type="caution">
    <text evidence="3">The sequence shown here is derived from an EMBL/GenBank/DDBJ whole genome shotgun (WGS) entry which is preliminary data.</text>
</comment>
<evidence type="ECO:0000256" key="1">
    <source>
        <dbReference type="SAM" id="MobiDB-lite"/>
    </source>
</evidence>
<dbReference type="AlphaFoldDB" id="A0A8H5MGU5"/>
<feature type="transmembrane region" description="Helical" evidence="2">
    <location>
        <begin position="6"/>
        <end position="30"/>
    </location>
</feature>
<proteinExistence type="predicted"/>
<organism evidence="3 4">
    <name type="scientific">Collybiopsis confluens</name>
    <dbReference type="NCBI Taxonomy" id="2823264"/>
    <lineage>
        <taxon>Eukaryota</taxon>
        <taxon>Fungi</taxon>
        <taxon>Dikarya</taxon>
        <taxon>Basidiomycota</taxon>
        <taxon>Agaricomycotina</taxon>
        <taxon>Agaricomycetes</taxon>
        <taxon>Agaricomycetidae</taxon>
        <taxon>Agaricales</taxon>
        <taxon>Marasmiineae</taxon>
        <taxon>Omphalotaceae</taxon>
        <taxon>Collybiopsis</taxon>
    </lineage>
</organism>
<feature type="compositionally biased region" description="Polar residues" evidence="1">
    <location>
        <begin position="107"/>
        <end position="117"/>
    </location>
</feature>
<keyword evidence="4" id="KW-1185">Reference proteome</keyword>
<evidence type="ECO:0000313" key="3">
    <source>
        <dbReference type="EMBL" id="KAF5393518.1"/>
    </source>
</evidence>
<feature type="compositionally biased region" description="Basic residues" evidence="1">
    <location>
        <begin position="121"/>
        <end position="135"/>
    </location>
</feature>
<protein>
    <submittedName>
        <fullName evidence="3">Uncharacterized protein</fullName>
    </submittedName>
</protein>
<evidence type="ECO:0000256" key="2">
    <source>
        <dbReference type="SAM" id="Phobius"/>
    </source>
</evidence>
<feature type="compositionally biased region" description="Low complexity" evidence="1">
    <location>
        <begin position="214"/>
        <end position="229"/>
    </location>
</feature>
<dbReference type="OrthoDB" id="5567124at2759"/>
<keyword evidence="2" id="KW-0812">Transmembrane</keyword>
<feature type="region of interest" description="Disordered" evidence="1">
    <location>
        <begin position="205"/>
        <end position="242"/>
    </location>
</feature>